<accession>A0AAD4LX13</accession>
<dbReference type="AlphaFoldDB" id="A0AAD4LX13"/>
<evidence type="ECO:0000259" key="1">
    <source>
        <dbReference type="Pfam" id="PF17109"/>
    </source>
</evidence>
<keyword evidence="3" id="KW-1185">Reference proteome</keyword>
<dbReference type="Proteomes" id="UP001203297">
    <property type="component" value="Unassembled WGS sequence"/>
</dbReference>
<reference evidence="2" key="1">
    <citation type="journal article" date="2022" name="New Phytol.">
        <title>Evolutionary transition to the ectomycorrhizal habit in the genomes of a hyperdiverse lineage of mushroom-forming fungi.</title>
        <authorList>
            <person name="Looney B."/>
            <person name="Miyauchi S."/>
            <person name="Morin E."/>
            <person name="Drula E."/>
            <person name="Courty P.E."/>
            <person name="Kohler A."/>
            <person name="Kuo A."/>
            <person name="LaButti K."/>
            <person name="Pangilinan J."/>
            <person name="Lipzen A."/>
            <person name="Riley R."/>
            <person name="Andreopoulos W."/>
            <person name="He G."/>
            <person name="Johnson J."/>
            <person name="Nolan M."/>
            <person name="Tritt A."/>
            <person name="Barry K.W."/>
            <person name="Grigoriev I.V."/>
            <person name="Nagy L.G."/>
            <person name="Hibbett D."/>
            <person name="Henrissat B."/>
            <person name="Matheny P.B."/>
            <person name="Labbe J."/>
            <person name="Martin F.M."/>
        </authorList>
    </citation>
    <scope>NUCLEOTIDE SEQUENCE</scope>
    <source>
        <strain evidence="2">BPL690</strain>
    </source>
</reference>
<proteinExistence type="predicted"/>
<evidence type="ECO:0000313" key="2">
    <source>
        <dbReference type="EMBL" id="KAI0292976.1"/>
    </source>
</evidence>
<dbReference type="InterPro" id="IPR031350">
    <property type="entry name" value="Goodbye_dom"/>
</dbReference>
<organism evidence="2 3">
    <name type="scientific">Multifurca ochricompacta</name>
    <dbReference type="NCBI Taxonomy" id="376703"/>
    <lineage>
        <taxon>Eukaryota</taxon>
        <taxon>Fungi</taxon>
        <taxon>Dikarya</taxon>
        <taxon>Basidiomycota</taxon>
        <taxon>Agaricomycotina</taxon>
        <taxon>Agaricomycetes</taxon>
        <taxon>Russulales</taxon>
        <taxon>Russulaceae</taxon>
        <taxon>Multifurca</taxon>
    </lineage>
</organism>
<protein>
    <recommendedName>
        <fullName evidence="1">Fungal STAND N-terminal Goodbye domain-containing protein</fullName>
    </recommendedName>
</protein>
<name>A0AAD4LX13_9AGAM</name>
<feature type="domain" description="Fungal STAND N-terminal Goodbye" evidence="1">
    <location>
        <begin position="21"/>
        <end position="149"/>
    </location>
</feature>
<dbReference type="EMBL" id="WTXG01000107">
    <property type="protein sequence ID" value="KAI0292976.1"/>
    <property type="molecule type" value="Genomic_DNA"/>
</dbReference>
<gene>
    <name evidence="2" type="ORF">B0F90DRAFT_193051</name>
</gene>
<dbReference type="Pfam" id="PF17109">
    <property type="entry name" value="Goodbye"/>
    <property type="match status" value="1"/>
</dbReference>
<sequence length="210" mass="23066">MTDQPHSATLSPSSELRSLFDTTFSDYEKRTGINLVEHQFFTILNSCDTADSIVATFRNLIQALNILRGEDATTIVECLEWIVYLLHPLSANGTLGGVGAQLSFSLDKAIFAGLGVLLIAVDGSQVSMNYDMLIDLFRSLEAFLKRLNTHIKASQTTTTTVPVVKILLQLLSTLGLATQQVNQGRLGRSFTLIDVLLWLKVTQRGSEKCS</sequence>
<evidence type="ECO:0000313" key="3">
    <source>
        <dbReference type="Proteomes" id="UP001203297"/>
    </source>
</evidence>
<comment type="caution">
    <text evidence="2">The sequence shown here is derived from an EMBL/GenBank/DDBJ whole genome shotgun (WGS) entry which is preliminary data.</text>
</comment>